<reference evidence="6 7" key="1">
    <citation type="journal article" date="2018" name="Sci. Rep.">
        <title>Raphidocelis subcapitata (=Pseudokirchneriella subcapitata) provides an insight into genome evolution and environmental adaptations in the Sphaeropleales.</title>
        <authorList>
            <person name="Suzuki S."/>
            <person name="Yamaguchi H."/>
            <person name="Nakajima N."/>
            <person name="Kawachi M."/>
        </authorList>
    </citation>
    <scope>NUCLEOTIDE SEQUENCE [LARGE SCALE GENOMIC DNA]</scope>
    <source>
        <strain evidence="6 7">NIES-35</strain>
    </source>
</reference>
<dbReference type="STRING" id="307507.A0A2V0PHC2"/>
<dbReference type="PANTHER" id="PTHR21262:SF31">
    <property type="entry name" value="GTP PYROPHOSPHOKINASE"/>
    <property type="match status" value="1"/>
</dbReference>
<dbReference type="GO" id="GO:0016301">
    <property type="term" value="F:kinase activity"/>
    <property type="evidence" value="ECO:0007669"/>
    <property type="project" value="UniProtKB-KW"/>
</dbReference>
<dbReference type="Proteomes" id="UP000247498">
    <property type="component" value="Unassembled WGS sequence"/>
</dbReference>
<dbReference type="Pfam" id="PF04607">
    <property type="entry name" value="RelA_SpoT"/>
    <property type="match status" value="1"/>
</dbReference>
<feature type="compositionally biased region" description="Gly residues" evidence="4">
    <location>
        <begin position="575"/>
        <end position="589"/>
    </location>
</feature>
<feature type="region of interest" description="Disordered" evidence="4">
    <location>
        <begin position="570"/>
        <end position="590"/>
    </location>
</feature>
<comment type="caution">
    <text evidence="6">The sequence shown here is derived from an EMBL/GenBank/DDBJ whole genome shotgun (WGS) entry which is preliminary data.</text>
</comment>
<dbReference type="GO" id="GO:0015969">
    <property type="term" value="P:guanosine tetraphosphate metabolic process"/>
    <property type="evidence" value="ECO:0007669"/>
    <property type="project" value="InterPro"/>
</dbReference>
<feature type="region of interest" description="Disordered" evidence="4">
    <location>
        <begin position="1"/>
        <end position="22"/>
    </location>
</feature>
<dbReference type="InterPro" id="IPR003607">
    <property type="entry name" value="HD/PDEase_dom"/>
</dbReference>
<dbReference type="SMART" id="SM00471">
    <property type="entry name" value="HDc"/>
    <property type="match status" value="1"/>
</dbReference>
<comment type="similarity">
    <text evidence="1">Belongs to the RelA/SpoT family.</text>
</comment>
<evidence type="ECO:0000313" key="7">
    <source>
        <dbReference type="Proteomes" id="UP000247498"/>
    </source>
</evidence>
<name>A0A2V0PHC2_9CHLO</name>
<keyword evidence="6" id="KW-0418">Kinase</keyword>
<organism evidence="6 7">
    <name type="scientific">Raphidocelis subcapitata</name>
    <dbReference type="NCBI Taxonomy" id="307507"/>
    <lineage>
        <taxon>Eukaryota</taxon>
        <taxon>Viridiplantae</taxon>
        <taxon>Chlorophyta</taxon>
        <taxon>core chlorophytes</taxon>
        <taxon>Chlorophyceae</taxon>
        <taxon>CS clade</taxon>
        <taxon>Sphaeropleales</taxon>
        <taxon>Selenastraceae</taxon>
        <taxon>Raphidocelis</taxon>
    </lineage>
</organism>
<evidence type="ECO:0000256" key="4">
    <source>
        <dbReference type="SAM" id="MobiDB-lite"/>
    </source>
</evidence>
<dbReference type="InParanoid" id="A0A2V0PHC2"/>
<dbReference type="SUPFAM" id="SSF109604">
    <property type="entry name" value="HD-domain/PDEase-like"/>
    <property type="match status" value="1"/>
</dbReference>
<dbReference type="OrthoDB" id="430679at2759"/>
<keyword evidence="6" id="KW-0808">Transferase</keyword>
<gene>
    <name evidence="6" type="ORF">Rsub_10011</name>
</gene>
<dbReference type="InterPro" id="IPR006674">
    <property type="entry name" value="HD_domain"/>
</dbReference>
<protein>
    <recommendedName>
        <fullName evidence="2">GTP diphosphokinase</fullName>
        <ecNumber evidence="2">2.7.6.5</ecNumber>
    </recommendedName>
</protein>
<dbReference type="InterPro" id="IPR007685">
    <property type="entry name" value="RelA_SpoT"/>
</dbReference>
<dbReference type="GO" id="GO:0005525">
    <property type="term" value="F:GTP binding"/>
    <property type="evidence" value="ECO:0007669"/>
    <property type="project" value="UniProtKB-KW"/>
</dbReference>
<keyword evidence="7" id="KW-1185">Reference proteome</keyword>
<dbReference type="PROSITE" id="PS51831">
    <property type="entry name" value="HD"/>
    <property type="match status" value="1"/>
</dbReference>
<dbReference type="FunFam" id="1.10.3210.10:FF:000001">
    <property type="entry name" value="GTP pyrophosphokinase RelA"/>
    <property type="match status" value="1"/>
</dbReference>
<dbReference type="InterPro" id="IPR043519">
    <property type="entry name" value="NT_sf"/>
</dbReference>
<evidence type="ECO:0000256" key="3">
    <source>
        <dbReference type="ARBA" id="ARBA00023134"/>
    </source>
</evidence>
<dbReference type="PANTHER" id="PTHR21262">
    <property type="entry name" value="GUANOSINE-3',5'-BIS DIPHOSPHATE 3'-PYROPHOSPHOHYDROLASE"/>
    <property type="match status" value="1"/>
</dbReference>
<dbReference type="AlphaFoldDB" id="A0A2V0PHC2"/>
<dbReference type="GO" id="GO:0009507">
    <property type="term" value="C:chloroplast"/>
    <property type="evidence" value="ECO:0007669"/>
    <property type="project" value="TreeGrafter"/>
</dbReference>
<dbReference type="EMBL" id="BDRX01000096">
    <property type="protein sequence ID" value="GBF97320.1"/>
    <property type="molecule type" value="Genomic_DNA"/>
</dbReference>
<proteinExistence type="inferred from homology"/>
<feature type="domain" description="HD" evidence="5">
    <location>
        <begin position="201"/>
        <end position="302"/>
    </location>
</feature>
<dbReference type="CDD" id="cd00077">
    <property type="entry name" value="HDc"/>
    <property type="match status" value="1"/>
</dbReference>
<dbReference type="GO" id="GO:0008728">
    <property type="term" value="F:GTP diphosphokinase activity"/>
    <property type="evidence" value="ECO:0007669"/>
    <property type="project" value="UniProtKB-EC"/>
</dbReference>
<dbReference type="SMART" id="SM00954">
    <property type="entry name" value="RelA_SpoT"/>
    <property type="match status" value="1"/>
</dbReference>
<dbReference type="SUPFAM" id="SSF81301">
    <property type="entry name" value="Nucleotidyltransferase"/>
    <property type="match status" value="1"/>
</dbReference>
<evidence type="ECO:0000313" key="6">
    <source>
        <dbReference type="EMBL" id="GBF97320.1"/>
    </source>
</evidence>
<dbReference type="CDD" id="cd05399">
    <property type="entry name" value="NT_Rel-Spo_like"/>
    <property type="match status" value="1"/>
</dbReference>
<dbReference type="Gene3D" id="3.30.460.10">
    <property type="entry name" value="Beta Polymerase, domain 2"/>
    <property type="match status" value="1"/>
</dbReference>
<keyword evidence="3" id="KW-0547">Nucleotide-binding</keyword>
<keyword evidence="3" id="KW-0342">GTP-binding</keyword>
<dbReference type="Gene3D" id="1.10.3210.10">
    <property type="entry name" value="Hypothetical protein af1432"/>
    <property type="match status" value="1"/>
</dbReference>
<sequence>MSPHVACSPPASVASASAGRSPAVSIRASSAARLVPRPSEDASASFARQASRFSFSQGGSLAAGAASGSASVSARPPAAGAPRGAAALKAQHVLVGFDAKPALAAAAGAPLSPGFGTKPSLLSMALSDLAPARSLSFGHSLDLFGASTPPAGFLLQPHPDMAPLNALVPAHPVLDAPVVRAAYMAAARAHAGQARRSGEPVISHCLATAVILAELGLPEETVAAGLLHDVLSDTRVTAVQLEEHVPRSCVELVEKVTRISELSQLYRDNAHSLEAGSILDMLTSMSDVGALLIKLADRLHNMRTIGALPRCKQVRVASETLEVFAVLANRLGAWAVKAELEDLAFRTLQPEDYEAVSAAIAARTAAIDLPARVAEVRGALAAAGLEVVDVSGRVKNVYGVWRKLQKAGLGPERLAEVHDVAALRVVVPHKHDCYVALRGVEALWAPVPGRFKDYVRAPKANGYQSLHTGVAAAPAAAGAPAASSTLEVQIRTPKMHYIAEYGFAAHWRYKESLPREDVWLDRLVQWKKWVATEKLRLRDAKVRAGGSPQRDPAIAGLVDSAAAGAAEAAAKAGSPGSGSGSGSAGGGSPGASAAELDARFMARFSIRPVSDADLEGRPASILVSGPRGVRVEDVPARCTLAQLLASDAVSAHEARGCSLQLNGRAVPLLARREVQLRPGDHLAFVAEPALAPRAAPPARAGGGAATLDVFVPGQAAPVEVALRHKLAASSSQLRQAALAL</sequence>
<evidence type="ECO:0000256" key="2">
    <source>
        <dbReference type="ARBA" id="ARBA00013251"/>
    </source>
</evidence>
<dbReference type="Pfam" id="PF13328">
    <property type="entry name" value="HD_4"/>
    <property type="match status" value="1"/>
</dbReference>
<dbReference type="EC" id="2.7.6.5" evidence="2"/>
<accession>A0A2V0PHC2</accession>
<evidence type="ECO:0000259" key="5">
    <source>
        <dbReference type="PROSITE" id="PS51831"/>
    </source>
</evidence>
<evidence type="ECO:0000256" key="1">
    <source>
        <dbReference type="ARBA" id="ARBA00007476"/>
    </source>
</evidence>